<accession>A0A077PR21</accession>
<reference evidence="1" key="1">
    <citation type="submission" date="2013-07" db="EMBL/GenBank/DDBJ databases">
        <title>Sub-species coevolution in mutualistic symbiosis.</title>
        <authorList>
            <person name="Murfin K."/>
            <person name="Klassen J."/>
            <person name="Lee M."/>
            <person name="Forst S."/>
            <person name="Stock P."/>
            <person name="Goodrich-Blair H."/>
        </authorList>
    </citation>
    <scope>NUCLEOTIDE SEQUENCE [LARGE SCALE GENOMIC DNA]</scope>
    <source>
        <strain evidence="1">Kraussei Becker Underwood</strain>
    </source>
</reference>
<dbReference type="EMBL" id="CBSZ010000014">
    <property type="protein sequence ID" value="CDH22364.1"/>
    <property type="molecule type" value="Genomic_DNA"/>
</dbReference>
<dbReference type="HOGENOM" id="CLU_2412489_0_0_6"/>
<evidence type="ECO:0000313" key="1">
    <source>
        <dbReference type="EMBL" id="CDH22364.1"/>
    </source>
</evidence>
<name>A0A077PR21_XENBV</name>
<organism evidence="1 2">
    <name type="scientific">Xenorhabdus bovienii str. kraussei Becker Underwood</name>
    <dbReference type="NCBI Taxonomy" id="1398204"/>
    <lineage>
        <taxon>Bacteria</taxon>
        <taxon>Pseudomonadati</taxon>
        <taxon>Pseudomonadota</taxon>
        <taxon>Gammaproteobacteria</taxon>
        <taxon>Enterobacterales</taxon>
        <taxon>Morganellaceae</taxon>
        <taxon>Xenorhabdus</taxon>
    </lineage>
</organism>
<dbReference type="Proteomes" id="UP000028493">
    <property type="component" value="Unassembled WGS sequence"/>
</dbReference>
<protein>
    <submittedName>
        <fullName evidence="1">Uncharacterized protein</fullName>
    </submittedName>
</protein>
<proteinExistence type="predicted"/>
<dbReference type="AlphaFoldDB" id="A0A077PR21"/>
<evidence type="ECO:0000313" key="2">
    <source>
        <dbReference type="Proteomes" id="UP000028493"/>
    </source>
</evidence>
<sequence length="92" mass="10123">MKLLSKPNIYLLTYLSGFILYSTRFGGGEKNLLGVIMSKQKATIKDAKFDTQQAYSAMGAAVDLLIKAAPAMFENAPEVELQGKRKDHRQAA</sequence>
<gene>
    <name evidence="1" type="ORF">XBKB1_1100004</name>
</gene>
<comment type="caution">
    <text evidence="1">The sequence shown here is derived from an EMBL/GenBank/DDBJ whole genome shotgun (WGS) entry which is preliminary data.</text>
</comment>